<evidence type="ECO:0000313" key="2">
    <source>
        <dbReference type="Proteomes" id="UP000236291"/>
    </source>
</evidence>
<sequence length="126" mass="14619">MSLFKFIFFQLKTAINRATSRSDWLTIRDALEVSSDMYKKDNNNVPDYVQRHLISLSIWEELRFWEGYFDHLMEQAPNESANYASLATAQLVVLASHMAGLGLPDYDAWYMIETIAERNNVGSKQF</sequence>
<dbReference type="PANTHER" id="PTHR12296">
    <property type="entry name" value="DENN DOMAIN-CONTAINING PROTEIN 4"/>
    <property type="match status" value="1"/>
</dbReference>
<accession>A0A2K3LUJ2</accession>
<gene>
    <name evidence="1" type="ORF">L195_g038237</name>
</gene>
<dbReference type="Proteomes" id="UP000236291">
    <property type="component" value="Unassembled WGS sequence"/>
</dbReference>
<name>A0A2K3LUJ2_TRIPR</name>
<organism evidence="1 2">
    <name type="scientific">Trifolium pratense</name>
    <name type="common">Red clover</name>
    <dbReference type="NCBI Taxonomy" id="57577"/>
    <lineage>
        <taxon>Eukaryota</taxon>
        <taxon>Viridiplantae</taxon>
        <taxon>Streptophyta</taxon>
        <taxon>Embryophyta</taxon>
        <taxon>Tracheophyta</taxon>
        <taxon>Spermatophyta</taxon>
        <taxon>Magnoliopsida</taxon>
        <taxon>eudicotyledons</taxon>
        <taxon>Gunneridae</taxon>
        <taxon>Pentapetalae</taxon>
        <taxon>rosids</taxon>
        <taxon>fabids</taxon>
        <taxon>Fabales</taxon>
        <taxon>Fabaceae</taxon>
        <taxon>Papilionoideae</taxon>
        <taxon>50 kb inversion clade</taxon>
        <taxon>NPAAA clade</taxon>
        <taxon>Hologalegina</taxon>
        <taxon>IRL clade</taxon>
        <taxon>Trifolieae</taxon>
        <taxon>Trifolium</taxon>
    </lineage>
</organism>
<dbReference type="AlphaFoldDB" id="A0A2K3LUJ2"/>
<reference evidence="1 2" key="2">
    <citation type="journal article" date="2017" name="Front. Plant Sci.">
        <title>Gene Classification and Mining of Molecular Markers Useful in Red Clover (Trifolium pratense) Breeding.</title>
        <authorList>
            <person name="Istvanek J."/>
            <person name="Dluhosova J."/>
            <person name="Dluhos P."/>
            <person name="Patkova L."/>
            <person name="Nedelnik J."/>
            <person name="Repkova J."/>
        </authorList>
    </citation>
    <scope>NUCLEOTIDE SEQUENCE [LARGE SCALE GENOMIC DNA]</scope>
    <source>
        <strain evidence="2">cv. Tatra</strain>
        <tissue evidence="1">Young leaves</tissue>
    </source>
</reference>
<proteinExistence type="predicted"/>
<dbReference type="GO" id="GO:0032483">
    <property type="term" value="P:regulation of Rab protein signal transduction"/>
    <property type="evidence" value="ECO:0007669"/>
    <property type="project" value="TreeGrafter"/>
</dbReference>
<dbReference type="PANTHER" id="PTHR12296:SF21">
    <property type="entry name" value="DENN DOMAIN-CONTAINING PROTEIN 3"/>
    <property type="match status" value="1"/>
</dbReference>
<feature type="non-terminal residue" evidence="1">
    <location>
        <position position="126"/>
    </location>
</feature>
<evidence type="ECO:0000313" key="1">
    <source>
        <dbReference type="EMBL" id="PNX82208.1"/>
    </source>
</evidence>
<dbReference type="InterPro" id="IPR051696">
    <property type="entry name" value="DENN_Domain_GEFs"/>
</dbReference>
<protein>
    <submittedName>
        <fullName evidence="1">Stomatal cytokinesis defective SCD1 protein</fullName>
    </submittedName>
</protein>
<dbReference type="ExpressionAtlas" id="A0A2K3LUJ2">
    <property type="expression patterns" value="baseline"/>
</dbReference>
<dbReference type="GO" id="GO:0031410">
    <property type="term" value="C:cytoplasmic vesicle"/>
    <property type="evidence" value="ECO:0007669"/>
    <property type="project" value="TreeGrafter"/>
</dbReference>
<dbReference type="EMBL" id="ASHM01041495">
    <property type="protein sequence ID" value="PNX82208.1"/>
    <property type="molecule type" value="Genomic_DNA"/>
</dbReference>
<reference evidence="1 2" key="1">
    <citation type="journal article" date="2014" name="Am. J. Bot.">
        <title>Genome assembly and annotation for red clover (Trifolium pratense; Fabaceae).</title>
        <authorList>
            <person name="Istvanek J."/>
            <person name="Jaros M."/>
            <person name="Krenek A."/>
            <person name="Repkova J."/>
        </authorList>
    </citation>
    <scope>NUCLEOTIDE SEQUENCE [LARGE SCALE GENOMIC DNA]</scope>
    <source>
        <strain evidence="2">cv. Tatra</strain>
        <tissue evidence="1">Young leaves</tissue>
    </source>
</reference>
<comment type="caution">
    <text evidence="1">The sequence shown here is derived from an EMBL/GenBank/DDBJ whole genome shotgun (WGS) entry which is preliminary data.</text>
</comment>